<evidence type="ECO:0000313" key="2">
    <source>
        <dbReference type="EMBL" id="RCN56398.1"/>
    </source>
</evidence>
<dbReference type="PROSITE" id="PS50234">
    <property type="entry name" value="VWFA"/>
    <property type="match status" value="1"/>
</dbReference>
<dbReference type="InterPro" id="IPR036465">
    <property type="entry name" value="vWFA_dom_sf"/>
</dbReference>
<dbReference type="InterPro" id="IPR002035">
    <property type="entry name" value="VWF_A"/>
</dbReference>
<keyword evidence="3" id="KW-1185">Reference proteome</keyword>
<evidence type="ECO:0000259" key="1">
    <source>
        <dbReference type="PROSITE" id="PS50234"/>
    </source>
</evidence>
<dbReference type="SUPFAM" id="SSF53300">
    <property type="entry name" value="vWA-like"/>
    <property type="match status" value="1"/>
</dbReference>
<feature type="domain" description="VWFA" evidence="1">
    <location>
        <begin position="382"/>
        <end position="536"/>
    </location>
</feature>
<accession>A0A368HDF7</accession>
<proteinExistence type="predicted"/>
<protein>
    <recommendedName>
        <fullName evidence="1">VWFA domain-containing protein</fullName>
    </recommendedName>
</protein>
<name>A0A368HDF7_9GAMM</name>
<dbReference type="Gene3D" id="3.40.50.410">
    <property type="entry name" value="von Willebrand factor, type A domain"/>
    <property type="match status" value="1"/>
</dbReference>
<gene>
    <name evidence="2" type="ORF">C4900_11265</name>
</gene>
<dbReference type="OrthoDB" id="7156875at2"/>
<dbReference type="AlphaFoldDB" id="A0A368HDF7"/>
<dbReference type="Proteomes" id="UP000253250">
    <property type="component" value="Unassembled WGS sequence"/>
</dbReference>
<comment type="caution">
    <text evidence="2">The sequence shown here is derived from an EMBL/GenBank/DDBJ whole genome shotgun (WGS) entry which is preliminary data.</text>
</comment>
<sequence length="1105" mass="113244">MNPRNWRWTVGLLEIGFIIGLAMCLFGEAQAGTIPVSQEPQVLVILDTSQGMAGNLQGAIMSGSGTVAANADSASPPCYLLNSYTPRSTLGPSSGGSCPAGEAAYTVSVGGVLTDNSESMINVAEQGILSALNNPTYTNIMQAGLMGYATSGTPAPYDTWVYYMSGDTPTTASPGAECTPGTFGYGTTSGSTCVANDPLSVPNPCYNAPTGGDCTPIAKVIGSGLTTAPYLYIGQSSDDPQINDVLYWSTSSPSGNFVTYDGPNPTNPYSNYTLSEYEDQILSGNYLLEGYHLTGPNIGPFATSPTDAGYIPYSGEVWYARRGLAFDGKPVTNGTSGGQGHLYIPVAALNATQIALFNTTMAPEQFVKGGSEIVAGSEYAPTAGALTAALTDLTTSANAPQPACAPKYVILITNGQPTMGLHGHVYPPLGSASGQGYGEVLSPGSANNDNAVTEAITAVKNLANYTTGGLSGIKTYVLGVGAGVNCPPSATNCTTEASDSYTVLKDLAVAGKTNVVYSADTAVAFQQAFNAILNNIAAQIVTAPAGSSPSVIGNSSFEYVATSNPSLGEGNMSAYLIKSSGNTASTASWDINAEMTASNRSSVLYSEGPATGSATVGPVTLLTNMDAAAFAIPSGSTLTPAIIEQYTIDPSYDAGKYLGGRQSGWYVGLMTANKPIYMGPPNDPNLLSSTGYDSYAQSESGRTPLVLVGSNDGFLYAVNAVSGSLVWGWMPRPLVQDLQNYSTFWQGPNMAGMRPRVVDAQAGGSSSAWATYIVGGAQQGAIQYALQLTSTGALNSEAWEQDNANAITPNPVAPVIFRLVPGSGTAYEAAVLNTTTTTTASTLVMTNVATGVADTITLPFVAGSQPYIDNSNDIFIGDNAGNVWTGSLLSASGQLATKISWTPLNNTAPSPIGTNFGTSASTSGGTGAITYVDGAYYNGVEYLTLQSAGRVTTLQDGANGWAPLWTSYAGGSDTFTSGNYVTSTSVASLPSNAIVTNPVQIINGAVILPVSVPPGSTDGACAASTAEYYYYMLDNGGFPSGVFGSGGQGLKGPLKVGTGVAYTPSIAIMNGQLRLQGMASGGVGPSMITQGPPPAGPASWRELFY</sequence>
<dbReference type="RefSeq" id="WP_114283108.1">
    <property type="nucleotide sequence ID" value="NZ_PSYR01000002.1"/>
</dbReference>
<dbReference type="EMBL" id="PSYR01000002">
    <property type="protein sequence ID" value="RCN56398.1"/>
    <property type="molecule type" value="Genomic_DNA"/>
</dbReference>
<organism evidence="2 3">
    <name type="scientific">Acidiferrobacter thiooxydans</name>
    <dbReference type="NCBI Taxonomy" id="163359"/>
    <lineage>
        <taxon>Bacteria</taxon>
        <taxon>Pseudomonadati</taxon>
        <taxon>Pseudomonadota</taxon>
        <taxon>Gammaproteobacteria</taxon>
        <taxon>Acidiferrobacterales</taxon>
        <taxon>Acidiferrobacteraceae</taxon>
        <taxon>Acidiferrobacter</taxon>
    </lineage>
</organism>
<reference evidence="2 3" key="1">
    <citation type="submission" date="2018-02" db="EMBL/GenBank/DDBJ databases">
        <title>Insights into the biology of acidophilic members of the Acidiferrobacteraceae family derived from comparative genomic analyses.</title>
        <authorList>
            <person name="Issotta F."/>
            <person name="Thyssen C."/>
            <person name="Mena C."/>
            <person name="Moya A."/>
            <person name="Bellenberg S."/>
            <person name="Sproer C."/>
            <person name="Covarrubias P.C."/>
            <person name="Sand W."/>
            <person name="Quatrini R."/>
            <person name="Vera M."/>
        </authorList>
    </citation>
    <scope>NUCLEOTIDE SEQUENCE [LARGE SCALE GENOMIC DNA]</scope>
    <source>
        <strain evidence="3">m-1</strain>
    </source>
</reference>
<evidence type="ECO:0000313" key="3">
    <source>
        <dbReference type="Proteomes" id="UP000253250"/>
    </source>
</evidence>